<proteinExistence type="predicted"/>
<keyword evidence="2" id="KW-1185">Reference proteome</keyword>
<dbReference type="Proteomes" id="UP001157502">
    <property type="component" value="Chromosome 21"/>
</dbReference>
<evidence type="ECO:0000313" key="2">
    <source>
        <dbReference type="Proteomes" id="UP001157502"/>
    </source>
</evidence>
<accession>A0ACC2FVA7</accession>
<comment type="caution">
    <text evidence="1">The sequence shown here is derived from an EMBL/GenBank/DDBJ whole genome shotgun (WGS) entry which is preliminary data.</text>
</comment>
<dbReference type="EMBL" id="CM055748">
    <property type="protein sequence ID" value="KAJ7995290.1"/>
    <property type="molecule type" value="Genomic_DNA"/>
</dbReference>
<reference evidence="1" key="1">
    <citation type="submission" date="2021-05" db="EMBL/GenBank/DDBJ databases">
        <authorList>
            <person name="Pan Q."/>
            <person name="Jouanno E."/>
            <person name="Zahm M."/>
            <person name="Klopp C."/>
            <person name="Cabau C."/>
            <person name="Louis A."/>
            <person name="Berthelot C."/>
            <person name="Parey E."/>
            <person name="Roest Crollius H."/>
            <person name="Montfort J."/>
            <person name="Robinson-Rechavi M."/>
            <person name="Bouchez O."/>
            <person name="Lampietro C."/>
            <person name="Lopez Roques C."/>
            <person name="Donnadieu C."/>
            <person name="Postlethwait J."/>
            <person name="Bobe J."/>
            <person name="Dillon D."/>
            <person name="Chandos A."/>
            <person name="von Hippel F."/>
            <person name="Guiguen Y."/>
        </authorList>
    </citation>
    <scope>NUCLEOTIDE SEQUENCE</scope>
    <source>
        <strain evidence="1">YG-Jan2019</strain>
    </source>
</reference>
<evidence type="ECO:0000313" key="1">
    <source>
        <dbReference type="EMBL" id="KAJ7995290.1"/>
    </source>
</evidence>
<sequence>MAAFGGSFESVNSIEHRRENKRKAREEAVQKAKQQYEKEEQRKELKRQKGEDTWMLPEVDLRLQQLEQEGKSKKKKEKKAKKSKKEKKKVKKEKKKTQERDGSSDSSEGSNDEWVEAQPQTGASGKAWKIPAKSEATPTDSSLTPAENNKRDEWMTFDFLTMRTTSTAEKRAEKDRLKEVESEKARIVEQAGLHKLELNPFWKDGGSGLPPELKATSTAIKKAATVDDGGLGWLRKSYQRMKEQAEREQRSLETIVAERYGSMEKFQKRLDDAEISVYGYKRGDVEGMGKVRGEEKGRDGWRGERRGMGRAGWRRGEDVDRERWKRGGGGEEEGWGPDKSRIRSRLEQTRGTDVEGDSKRARDGGRGLERDGGRPTDRERDGGRPTDRERDGGRPTDRERDGGRPTDRERDGGRPTDRERDGGRPTDRERDGGRPTDRDRDGGRPTDRERDGGRPTDRERDGGRPTDRERDGGRPTDRERDGTRPRYGDGDEGRGRDRPRERDRDASRGFTSSLGALKSRFLKPADEDDHVHVSAAAPSKTLVGFLKPESDDESDKGSSHAWRKSGSTQKSAAGKPDRENEASRKTISSPEQARTSKRPTSDTETSTRSASSSDSSSEEDKEEEVPFLTDEEMNKLGARLVKAEILGNTALMEKLKAQLELAHKAKENRSAKQPARSDKPPGQTQEDQEVLLFRTDQSGRAWPVNASSEPQEPRDGRRKQKAIETHRDGERVRYFQDDDNVGLQEMVRREKMSTAEDQNSLYARMAGKMMGKADGDNYTLDDMFVSSAAQREGEGRDEERMRSRAIAEHRRLAVTMEKCHHCFSNPELQKHLLIAIGTKVYLSLPAGVSLTEGHCLIAPLQHHCSATGLDEDVWTEVQTFRKALVRMFEDQDQDCVFMETHMNVKRRQHMVLECIPLPRELGDMAPIYFKKAIMECDEEWAMNTKVVDLSSKDIRHAVPRGLPYFSVDFGLQGGFAHVIENEHKFPHYFGKEIVGGMLDVEPRIWRKSIRQNFDDQRKKVLEFSQWWKPFDCTKTTE</sequence>
<protein>
    <submittedName>
        <fullName evidence="1">Uncharacterized protein</fullName>
    </submittedName>
</protein>
<organism evidence="1 2">
    <name type="scientific">Dallia pectoralis</name>
    <name type="common">Alaska blackfish</name>
    <dbReference type="NCBI Taxonomy" id="75939"/>
    <lineage>
        <taxon>Eukaryota</taxon>
        <taxon>Metazoa</taxon>
        <taxon>Chordata</taxon>
        <taxon>Craniata</taxon>
        <taxon>Vertebrata</taxon>
        <taxon>Euteleostomi</taxon>
        <taxon>Actinopterygii</taxon>
        <taxon>Neopterygii</taxon>
        <taxon>Teleostei</taxon>
        <taxon>Protacanthopterygii</taxon>
        <taxon>Esociformes</taxon>
        <taxon>Umbridae</taxon>
        <taxon>Dallia</taxon>
    </lineage>
</organism>
<gene>
    <name evidence="1" type="ORF">DPEC_G00243000</name>
</gene>
<name>A0ACC2FVA7_DALPE</name>